<dbReference type="GO" id="GO:0009507">
    <property type="term" value="C:chloroplast"/>
    <property type="evidence" value="ECO:0000318"/>
    <property type="project" value="GO_Central"/>
</dbReference>
<dbReference type="InterPro" id="IPR036366">
    <property type="entry name" value="PGBDSf"/>
</dbReference>
<dbReference type="Proteomes" id="UP000189703">
    <property type="component" value="Unplaced"/>
</dbReference>
<proteinExistence type="predicted"/>
<dbReference type="InterPro" id="IPR036365">
    <property type="entry name" value="PGBD-like_sf"/>
</dbReference>
<dbReference type="Pfam" id="PF01471">
    <property type="entry name" value="PG_binding_1"/>
    <property type="match status" value="1"/>
</dbReference>
<evidence type="ECO:0000313" key="2">
    <source>
        <dbReference type="RefSeq" id="XP_010241120.1"/>
    </source>
</evidence>
<dbReference type="RefSeq" id="XP_010241120.1">
    <property type="nucleotide sequence ID" value="XM_010242818.2"/>
</dbReference>
<dbReference type="OrthoDB" id="1001489at2759"/>
<dbReference type="GO" id="GO:0003756">
    <property type="term" value="F:protein disulfide isomerase activity"/>
    <property type="evidence" value="ECO:0000318"/>
    <property type="project" value="GO_Central"/>
</dbReference>
<dbReference type="GO" id="GO:0009658">
    <property type="term" value="P:chloroplast organization"/>
    <property type="evidence" value="ECO:0000318"/>
    <property type="project" value="GO_Central"/>
</dbReference>
<accession>A0A1U7YQF2</accession>
<dbReference type="InterPro" id="IPR002477">
    <property type="entry name" value="Peptidoglycan-bd-like"/>
</dbReference>
<dbReference type="KEGG" id="nnu:104585818"/>
<dbReference type="PANTHER" id="PTHR15852">
    <property type="entry name" value="PLASTID TRANSCRIPTIONALLY ACTIVE PROTEIN"/>
    <property type="match status" value="1"/>
</dbReference>
<keyword evidence="1" id="KW-1185">Reference proteome</keyword>
<gene>
    <name evidence="2" type="primary">LOC104585818</name>
</gene>
<dbReference type="AlphaFoldDB" id="A0A1U7YQF2"/>
<dbReference type="GeneID" id="104585818"/>
<organism evidence="1 2">
    <name type="scientific">Nelumbo nucifera</name>
    <name type="common">Sacred lotus</name>
    <dbReference type="NCBI Taxonomy" id="4432"/>
    <lineage>
        <taxon>Eukaryota</taxon>
        <taxon>Viridiplantae</taxon>
        <taxon>Streptophyta</taxon>
        <taxon>Embryophyta</taxon>
        <taxon>Tracheophyta</taxon>
        <taxon>Spermatophyta</taxon>
        <taxon>Magnoliopsida</taxon>
        <taxon>Proteales</taxon>
        <taxon>Nelumbonaceae</taxon>
        <taxon>Nelumbo</taxon>
    </lineage>
</organism>
<dbReference type="SUPFAM" id="SSF57938">
    <property type="entry name" value="DnaJ/Hsp40 cysteine-rich domain"/>
    <property type="match status" value="1"/>
</dbReference>
<protein>
    <submittedName>
        <fullName evidence="2">Uncharacterized protein LOC104585818</fullName>
    </submittedName>
</protein>
<evidence type="ECO:0000313" key="1">
    <source>
        <dbReference type="Proteomes" id="UP000189703"/>
    </source>
</evidence>
<dbReference type="STRING" id="4432.A0A1U7YQF2"/>
<name>A0A1U7YQF2_NELNU</name>
<dbReference type="OMA" id="RWIREES"/>
<dbReference type="FunCoup" id="A0A1U7YQF2">
    <property type="interactions" value="1718"/>
</dbReference>
<reference evidence="2" key="1">
    <citation type="submission" date="2025-08" db="UniProtKB">
        <authorList>
            <consortium name="RefSeq"/>
        </authorList>
    </citation>
    <scope>IDENTIFICATION</scope>
</reference>
<dbReference type="InterPro" id="IPR036410">
    <property type="entry name" value="HSP_DnaJ_Cys-rich_dom_sf"/>
</dbReference>
<dbReference type="SUPFAM" id="SSF47090">
    <property type="entry name" value="PGBD-like"/>
    <property type="match status" value="1"/>
</dbReference>
<dbReference type="eggNOG" id="ENOG502QRN0">
    <property type="taxonomic scope" value="Eukaryota"/>
</dbReference>
<dbReference type="Gene3D" id="1.10.101.10">
    <property type="entry name" value="PGBD-like superfamily/PGBD"/>
    <property type="match status" value="1"/>
</dbReference>
<sequence>MASSVPLRLHPPQPPPVLSHGLRNLSKLKFTPFQIRKFSSLPLKRFPAFASSSSSNTSDWDREEIRWLREEQRWLREEQRWIREESRWNSEREALLREISELKLQIEALERQNSLQGASMSETVANIASLLQTLKDAELNSPKQHRIAESGSGPTPMLLGLDSEKVKETVVEEVRVLESSKENKEEEKQEKVKEVRSLRMGSEGEDVQAMQEALLILGFYSGEEDMEFSSFSSGTERAVKTWQASIGAREDGIMTAELLQRLYMKQGSKNESLKTNAYQKGDVVVPDKEGANGAAVVSVTEISEIQETVVKEDGATEIEVSQQRVFLLGENRWEEPSRLRGRDKKIGGDKPESPTTKCLACRGEGHLLCTECDGTGEPNIEPQFLEWVDEGAKCPYCEGLGYTVCDVCEGKGING</sequence>
<dbReference type="PANTHER" id="PTHR15852:SF16">
    <property type="entry name" value="PROTEIN DISULFIDE ISOMERASE PTAC5, CHLOROPLASTIC"/>
    <property type="match status" value="1"/>
</dbReference>